<dbReference type="EMBL" id="CAOF01000146">
    <property type="protein sequence ID" value="CCO48439.1"/>
    <property type="molecule type" value="Genomic_DNA"/>
</dbReference>
<name>A0AAV2VVM3_9VIBR</name>
<evidence type="ECO:0000313" key="1">
    <source>
        <dbReference type="EMBL" id="CCO48439.1"/>
    </source>
</evidence>
<comment type="caution">
    <text evidence="1">The sequence shown here is derived from an EMBL/GenBank/DDBJ whole genome shotgun (WGS) entry which is preliminary data.</text>
</comment>
<evidence type="ECO:0000313" key="2">
    <source>
        <dbReference type="Proteomes" id="UP000018211"/>
    </source>
</evidence>
<proteinExistence type="predicted"/>
<organism evidence="1 2">
    <name type="scientific">Vibrio nigripulchritudo SOn1</name>
    <dbReference type="NCBI Taxonomy" id="1238450"/>
    <lineage>
        <taxon>Bacteria</taxon>
        <taxon>Pseudomonadati</taxon>
        <taxon>Pseudomonadota</taxon>
        <taxon>Gammaproteobacteria</taxon>
        <taxon>Vibrionales</taxon>
        <taxon>Vibrionaceae</taxon>
        <taxon>Vibrio</taxon>
    </lineage>
</organism>
<dbReference type="Proteomes" id="UP000018211">
    <property type="component" value="Unassembled WGS sequence"/>
</dbReference>
<dbReference type="AlphaFoldDB" id="A0AAV2VVM3"/>
<accession>A0AAV2VVM3</accession>
<sequence>MFSTISDPATNISGLASAIAGIVEKLIAKEMSDTVRLITSRALSW</sequence>
<gene>
    <name evidence="1" type="ORF">VIBNISOn1_530008</name>
</gene>
<reference evidence="1 2" key="1">
    <citation type="journal article" date="2013" name="ISME J.">
        <title>Comparative genomics of pathogenic lineages of Vibrio nigripulchritudo identifies virulence-associated traits.</title>
        <authorList>
            <person name="Goudenege D."/>
            <person name="Labreuche Y."/>
            <person name="Krin E."/>
            <person name="Ansquer D."/>
            <person name="Mangenot S."/>
            <person name="Calteau A."/>
            <person name="Medigue C."/>
            <person name="Mazel D."/>
            <person name="Polz M.F."/>
            <person name="Le Roux F."/>
        </authorList>
    </citation>
    <scope>NUCLEOTIDE SEQUENCE [LARGE SCALE GENOMIC DNA]</scope>
    <source>
        <strain evidence="1 2">SOn1</strain>
    </source>
</reference>
<protein>
    <submittedName>
        <fullName evidence="1">Uncharacterized protein</fullName>
    </submittedName>
</protein>